<dbReference type="InterPro" id="IPR008863">
    <property type="entry name" value="Toxic_anion-R_TelA"/>
</dbReference>
<feature type="region of interest" description="Disordered" evidence="3">
    <location>
        <begin position="1"/>
        <end position="39"/>
    </location>
</feature>
<comment type="similarity">
    <text evidence="1 2">Belongs to the TelA family.</text>
</comment>
<dbReference type="Proteomes" id="UP000253908">
    <property type="component" value="Chromosome"/>
</dbReference>
<dbReference type="PANTHER" id="PTHR38432">
    <property type="entry name" value="TELA-LIKE PROTEIN SAOUHSC_01408"/>
    <property type="match status" value="1"/>
</dbReference>
<dbReference type="Pfam" id="PF05816">
    <property type="entry name" value="TelA"/>
    <property type="match status" value="1"/>
</dbReference>
<dbReference type="PANTHER" id="PTHR38432:SF1">
    <property type="entry name" value="TELA-LIKE PROTEIN SAOUHSC_01408"/>
    <property type="match status" value="1"/>
</dbReference>
<dbReference type="KEGG" id="ocn:CUC15_15495"/>
<sequence>MNQNNNQRQDDIDELLANPFGKTELTESVTSTPQTTDKPKRLVDRMSEDNKQKAIQLAKQIDPEEAQSISMYGTEAQSKLLNFSHSMLDQVQNKDVGEIGDILKDLMKKLEHVNPDELQPEKRGVFARMFGRISNSVNEVLSKYQKTGAQIDRISVKLDRSKNALVEDNRNLEQMFNKNRDYYDALNIYIAAGEVKIEELETVTIPALKQKANLSQSQMDYQDVNDMMQFAERLEKRMHDLKLSREITMQSAPQIRLIQNTNQALVEKIQASILTAIPLWKNQIAIALTLLRQRTAVEAQKQVSQTTNDLLLKNAEMLKVNTIETAKENERGLVDIETLKKTQEHLLSTIEETLRIQTEGREKRYQAERDLESMENELKQKLLELR</sequence>
<keyword evidence="5" id="KW-1185">Reference proteome</keyword>
<accession>A0A345PJS2</accession>
<gene>
    <name evidence="4" type="ORF">CUC15_15495</name>
</gene>
<organism evidence="4 5">
    <name type="scientific">Oceanobacillus zhaokaii</name>
    <dbReference type="NCBI Taxonomy" id="2052660"/>
    <lineage>
        <taxon>Bacteria</taxon>
        <taxon>Bacillati</taxon>
        <taxon>Bacillota</taxon>
        <taxon>Bacilli</taxon>
        <taxon>Bacillales</taxon>
        <taxon>Bacillaceae</taxon>
        <taxon>Oceanobacillus</taxon>
    </lineage>
</organism>
<protein>
    <submittedName>
        <fullName evidence="4">Toxic anion resistance protein</fullName>
    </submittedName>
</protein>
<evidence type="ECO:0000256" key="3">
    <source>
        <dbReference type="SAM" id="MobiDB-lite"/>
    </source>
</evidence>
<reference evidence="5" key="1">
    <citation type="submission" date="2017-11" db="EMBL/GenBank/DDBJ databases">
        <authorList>
            <person name="Zhu W."/>
        </authorList>
    </citation>
    <scope>NUCLEOTIDE SEQUENCE [LARGE SCALE GENOMIC DNA]</scope>
    <source>
        <strain evidence="5">160</strain>
    </source>
</reference>
<dbReference type="OrthoDB" id="9768858at2"/>
<name>A0A345PJS2_9BACI</name>
<dbReference type="AlphaFoldDB" id="A0A345PJS2"/>
<dbReference type="EMBL" id="CP024848">
    <property type="protein sequence ID" value="AXI10252.1"/>
    <property type="molecule type" value="Genomic_DNA"/>
</dbReference>
<proteinExistence type="inferred from homology"/>
<evidence type="ECO:0000313" key="4">
    <source>
        <dbReference type="EMBL" id="AXI10252.1"/>
    </source>
</evidence>
<evidence type="ECO:0000256" key="1">
    <source>
        <dbReference type="ARBA" id="ARBA00005541"/>
    </source>
</evidence>
<evidence type="ECO:0000313" key="5">
    <source>
        <dbReference type="Proteomes" id="UP000253908"/>
    </source>
</evidence>
<feature type="compositionally biased region" description="Polar residues" evidence="3">
    <location>
        <begin position="26"/>
        <end position="36"/>
    </location>
</feature>
<evidence type="ECO:0000256" key="2">
    <source>
        <dbReference type="PIRNR" id="PIRNR026508"/>
    </source>
</evidence>
<dbReference type="RefSeq" id="WP_114917539.1">
    <property type="nucleotide sequence ID" value="NZ_CP024848.1"/>
</dbReference>
<dbReference type="PIRSF" id="PIRSF026508">
    <property type="entry name" value="TelA"/>
    <property type="match status" value="1"/>
</dbReference>